<sequence>MNLKKVKSRLKDEKLDLSLCDLKEVPIREIATIKKATHLDLSNNLLTSLSNTFVELKQIVILDLSRNMLTEIPENFGELRRLKHLDLYANQISRLPLSLSELKSLRWLDLKENPLTPAVASVAGPCSNLSECQACARNIVTYLSNVKLTIAEEKLRRLNAITDMETGTVSTKKGGRKKKKKLDKNNKQNLDGNGSIQSSEVSLIDEDKTESLITTHNRNQANKNETKGNAHRFFMSMISWLFLFGLALTLIIVILPLYSKQSELFINYIESKTGIHLKAFQKYSTDVFNSSIQAVINICDNLYHAYEKNFKTEMDIPANK</sequence>
<name>A0A9B2JLA6_BOMTE</name>
<dbReference type="SUPFAM" id="SSF52058">
    <property type="entry name" value="L domain-like"/>
    <property type="match status" value="1"/>
</dbReference>
<dbReference type="InterPro" id="IPR003591">
    <property type="entry name" value="Leu-rich_rpt_typical-subtyp"/>
</dbReference>
<feature type="compositionally biased region" description="Basic residues" evidence="3">
    <location>
        <begin position="173"/>
        <end position="182"/>
    </location>
</feature>
<evidence type="ECO:0000313" key="6">
    <source>
        <dbReference type="RefSeq" id="XP_012165197.1"/>
    </source>
</evidence>
<dbReference type="InterPro" id="IPR050216">
    <property type="entry name" value="LRR_domain-containing"/>
</dbReference>
<keyword evidence="4" id="KW-1133">Transmembrane helix</keyword>
<evidence type="ECO:0000256" key="4">
    <source>
        <dbReference type="SAM" id="Phobius"/>
    </source>
</evidence>
<evidence type="ECO:0000313" key="5">
    <source>
        <dbReference type="Proteomes" id="UP000835206"/>
    </source>
</evidence>
<dbReference type="GeneID" id="100647380"/>
<dbReference type="PANTHER" id="PTHR48051">
    <property type="match status" value="1"/>
</dbReference>
<keyword evidence="4" id="KW-0472">Membrane</keyword>
<keyword evidence="4" id="KW-0812">Transmembrane</keyword>
<dbReference type="GO" id="GO:0005737">
    <property type="term" value="C:cytoplasm"/>
    <property type="evidence" value="ECO:0007669"/>
    <property type="project" value="TreeGrafter"/>
</dbReference>
<evidence type="ECO:0000256" key="1">
    <source>
        <dbReference type="ARBA" id="ARBA00022614"/>
    </source>
</evidence>
<dbReference type="Proteomes" id="UP000835206">
    <property type="component" value="Chromosome 7"/>
</dbReference>
<dbReference type="AlphaFoldDB" id="A0A9B2JLA6"/>
<keyword evidence="2" id="KW-0677">Repeat</keyword>
<dbReference type="RefSeq" id="XP_012165197.1">
    <property type="nucleotide sequence ID" value="XM_012309807.3"/>
</dbReference>
<organism evidence="5 6">
    <name type="scientific">Bombus terrestris</name>
    <name type="common">Buff-tailed bumblebee</name>
    <name type="synonym">Apis terrestris</name>
    <dbReference type="NCBI Taxonomy" id="30195"/>
    <lineage>
        <taxon>Eukaryota</taxon>
        <taxon>Metazoa</taxon>
        <taxon>Ecdysozoa</taxon>
        <taxon>Arthropoda</taxon>
        <taxon>Hexapoda</taxon>
        <taxon>Insecta</taxon>
        <taxon>Pterygota</taxon>
        <taxon>Neoptera</taxon>
        <taxon>Endopterygota</taxon>
        <taxon>Hymenoptera</taxon>
        <taxon>Apocrita</taxon>
        <taxon>Aculeata</taxon>
        <taxon>Apoidea</taxon>
        <taxon>Anthophila</taxon>
        <taxon>Apidae</taxon>
        <taxon>Bombus</taxon>
        <taxon>Bombus</taxon>
    </lineage>
</organism>
<proteinExistence type="predicted"/>
<keyword evidence="1" id="KW-0433">Leucine-rich repeat</keyword>
<accession>A0A9B2JLA6</accession>
<evidence type="ECO:0000256" key="3">
    <source>
        <dbReference type="SAM" id="MobiDB-lite"/>
    </source>
</evidence>
<feature type="transmembrane region" description="Helical" evidence="4">
    <location>
        <begin position="233"/>
        <end position="258"/>
    </location>
</feature>
<dbReference type="SMART" id="SM00369">
    <property type="entry name" value="LRR_TYP"/>
    <property type="match status" value="3"/>
</dbReference>
<dbReference type="InterPro" id="IPR001611">
    <property type="entry name" value="Leu-rich_rpt"/>
</dbReference>
<gene>
    <name evidence="6" type="primary">LOC100647380</name>
</gene>
<feature type="region of interest" description="Disordered" evidence="3">
    <location>
        <begin position="167"/>
        <end position="195"/>
    </location>
</feature>
<dbReference type="PROSITE" id="PS51450">
    <property type="entry name" value="LRR"/>
    <property type="match status" value="1"/>
</dbReference>
<dbReference type="OrthoDB" id="1394818at2759"/>
<dbReference type="Pfam" id="PF13855">
    <property type="entry name" value="LRR_8"/>
    <property type="match status" value="2"/>
</dbReference>
<dbReference type="InterPro" id="IPR032675">
    <property type="entry name" value="LRR_dom_sf"/>
</dbReference>
<keyword evidence="5" id="KW-1185">Reference proteome</keyword>
<protein>
    <submittedName>
        <fullName evidence="6">Leucine-rich repeat-containing protein 59 isoform X1</fullName>
    </submittedName>
</protein>
<dbReference type="PANTHER" id="PTHR48051:SF42">
    <property type="entry name" value="LEUCINE-RICH REPEAT-CONTAINING PROTEIN 18-LIKE"/>
    <property type="match status" value="1"/>
</dbReference>
<evidence type="ECO:0000256" key="2">
    <source>
        <dbReference type="ARBA" id="ARBA00022737"/>
    </source>
</evidence>
<reference evidence="6" key="1">
    <citation type="submission" date="2025-08" db="UniProtKB">
        <authorList>
            <consortium name="RefSeq"/>
        </authorList>
    </citation>
    <scope>IDENTIFICATION</scope>
</reference>
<dbReference type="Gene3D" id="3.80.10.10">
    <property type="entry name" value="Ribonuclease Inhibitor"/>
    <property type="match status" value="1"/>
</dbReference>
<dbReference type="KEGG" id="bter:100647380"/>